<dbReference type="OrthoDB" id="194139at2759"/>
<reference evidence="2" key="1">
    <citation type="journal article" date="2020" name="Stud. Mycol.">
        <title>101 Dothideomycetes genomes: a test case for predicting lifestyles and emergence of pathogens.</title>
        <authorList>
            <person name="Haridas S."/>
            <person name="Albert R."/>
            <person name="Binder M."/>
            <person name="Bloem J."/>
            <person name="Labutti K."/>
            <person name="Salamov A."/>
            <person name="Andreopoulos B."/>
            <person name="Baker S."/>
            <person name="Barry K."/>
            <person name="Bills G."/>
            <person name="Bluhm B."/>
            <person name="Cannon C."/>
            <person name="Castanera R."/>
            <person name="Culley D."/>
            <person name="Daum C."/>
            <person name="Ezra D."/>
            <person name="Gonzalez J."/>
            <person name="Henrissat B."/>
            <person name="Kuo A."/>
            <person name="Liang C."/>
            <person name="Lipzen A."/>
            <person name="Lutzoni F."/>
            <person name="Magnuson J."/>
            <person name="Mondo S."/>
            <person name="Nolan M."/>
            <person name="Ohm R."/>
            <person name="Pangilinan J."/>
            <person name="Park H.-J."/>
            <person name="Ramirez L."/>
            <person name="Alfaro M."/>
            <person name="Sun H."/>
            <person name="Tritt A."/>
            <person name="Yoshinaga Y."/>
            <person name="Zwiers L.-H."/>
            <person name="Turgeon B."/>
            <person name="Goodwin S."/>
            <person name="Spatafora J."/>
            <person name="Crous P."/>
            <person name="Grigoriev I."/>
        </authorList>
    </citation>
    <scope>NUCLEOTIDE SEQUENCE</scope>
    <source>
        <strain evidence="2">CBS 379.55</strain>
    </source>
</reference>
<feature type="region of interest" description="Disordered" evidence="1">
    <location>
        <begin position="595"/>
        <end position="629"/>
    </location>
</feature>
<feature type="region of interest" description="Disordered" evidence="1">
    <location>
        <begin position="372"/>
        <end position="406"/>
    </location>
</feature>
<dbReference type="GeneID" id="54546697"/>
<evidence type="ECO:0000313" key="2">
    <source>
        <dbReference type="EMBL" id="KAF2279647.1"/>
    </source>
</evidence>
<proteinExistence type="predicted"/>
<feature type="compositionally biased region" description="Polar residues" evidence="1">
    <location>
        <begin position="598"/>
        <end position="614"/>
    </location>
</feature>
<feature type="compositionally biased region" description="Polar residues" evidence="1">
    <location>
        <begin position="327"/>
        <end position="337"/>
    </location>
</feature>
<feature type="region of interest" description="Disordered" evidence="1">
    <location>
        <begin position="347"/>
        <end position="366"/>
    </location>
</feature>
<feature type="compositionally biased region" description="Polar residues" evidence="1">
    <location>
        <begin position="898"/>
        <end position="924"/>
    </location>
</feature>
<feature type="compositionally biased region" description="Basic and acidic residues" evidence="1">
    <location>
        <begin position="75"/>
        <end position="90"/>
    </location>
</feature>
<keyword evidence="3" id="KW-1185">Reference proteome</keyword>
<evidence type="ECO:0000313" key="3">
    <source>
        <dbReference type="Proteomes" id="UP000800097"/>
    </source>
</evidence>
<sequence length="1212" mass="131128">MLSRASSDAGARLRRSKSASTVPHRPHWQGPQGPDVARQHALAAATTAFVRARVADAAEGEYFRRVELSGTKRTGNRDSRRSRFPERESSFRSLKHRRPQQLPHRQSQSSLAARNVPTCSPQGRPSTATNENLPPIAHSRQARQTASTPSTYGEICKARSMYYASNIQTGSPISRTPAKFVTTPSVNSPVPGGSAKPVQRAEFANLSVKSVSGTVQHLSESTATEPPSLRPYRTAFPNDSVDKARDKYLQEFQQQRQVRQRPSLFLAPFRKRDEKAKMTVCEEESTVVDVAAQLDMQPDPKTLKGKRSISGSLKNKLRKVFRRSSHRSSTIPIQQVSAGRDYFDSHSVATPLADGNSASPNVPQPEEDILHRVRSRSSSLESGRPALARPSSRGSNRSLRSDAGMTHATSRITSWGNSSIAETITQRTAKRLTVIHEAKDSVGSQTGVNSAQGIPRREPQPPPALAAFRDPMPMLSMMADGDMAVDPKRVFSALMKEIDSTKTVQTDHCTVQETPDQINRKSFVGASQVPLLGSREEARTNRSGRIGSSASIRLQRLDSSQRQNMISMQGKRGSLGSTSFKSLGRALVASIRPVTPSEPLTPSSPASDCAQSVPGSLRIPRSNSGGSIAESLKSAEGGLHDSSHRSIGFRIRPRRDRVISPPKGEMVIPSPEQIEARVQKSQGRWNAPLEGHGLIHSPIAEAAVTATVDKAVTNQSSEVLGQVRYSAQHTPKASGIFSPSVYSRNTDGMSILPNNSVMSLDTAKEEGLKDSPTGSAMIITSHSVKSFVVGTPKARRGSATLHNSRDWKAWLSHEISELTSLPKEEIAIHDRYQATEESPPKHRRESPEINEEEKNVVAQSTDDGSPSAQRAHSDGLETPTLQRISVDSITRKERESSPFASEFSTNSPLSRLSSPQRTGSSSQHECLHDIASRLPSYDDSPTHQPHSRPNTSGIVEGNKENIRSIISAPMKVSSLSASPVPRSLDCMRHFQPSSSPGNTRASSTLSQYAASAGDVSCGKGRSSAIPQPRIRVRLRPVSPEKLTVRPRSALDLRTGKPPSLARYPLSTQSSPQKNARPQGTYSALSRPMVTRAPQDPSAPDSVSFWASSGSLIARPSPNSSSAKPKRSYLGPGLSASSLVLNKEPAPAKECRGIDSVLGEGAGDRPETRSGCTTPGQRMADRFIKERSARSAAGSPAHETPINRSVTGSPVFV</sequence>
<accession>A0A6A6JTF7</accession>
<feature type="compositionally biased region" description="Polar residues" evidence="1">
    <location>
        <begin position="857"/>
        <end position="870"/>
    </location>
</feature>
<dbReference type="AlphaFoldDB" id="A0A6A6JTF7"/>
<feature type="compositionally biased region" description="Polar residues" evidence="1">
    <location>
        <begin position="1065"/>
        <end position="1080"/>
    </location>
</feature>
<dbReference type="EMBL" id="ML986486">
    <property type="protein sequence ID" value="KAF2279647.1"/>
    <property type="molecule type" value="Genomic_DNA"/>
</dbReference>
<dbReference type="Proteomes" id="UP000800097">
    <property type="component" value="Unassembled WGS sequence"/>
</dbReference>
<feature type="compositionally biased region" description="Polar residues" evidence="1">
    <location>
        <begin position="879"/>
        <end position="888"/>
    </location>
</feature>
<feature type="compositionally biased region" description="Polar residues" evidence="1">
    <location>
        <begin position="443"/>
        <end position="452"/>
    </location>
</feature>
<gene>
    <name evidence="2" type="ORF">EI97DRAFT_182897</name>
</gene>
<dbReference type="RefSeq" id="XP_033657186.1">
    <property type="nucleotide sequence ID" value="XM_033793522.1"/>
</dbReference>
<feature type="region of interest" description="Disordered" evidence="1">
    <location>
        <begin position="319"/>
        <end position="338"/>
    </location>
</feature>
<feature type="region of interest" description="Disordered" evidence="1">
    <location>
        <begin position="1143"/>
        <end position="1212"/>
    </location>
</feature>
<feature type="region of interest" description="Disordered" evidence="1">
    <location>
        <begin position="830"/>
        <end position="957"/>
    </location>
</feature>
<feature type="region of interest" description="Disordered" evidence="1">
    <location>
        <begin position="443"/>
        <end position="463"/>
    </location>
</feature>
<feature type="compositionally biased region" description="Basic and acidic residues" evidence="1">
    <location>
        <begin position="1178"/>
        <end position="1188"/>
    </location>
</feature>
<name>A0A6A6JTF7_WESOR</name>
<feature type="compositionally biased region" description="Polar residues" evidence="1">
    <location>
        <begin position="1201"/>
        <end position="1212"/>
    </location>
</feature>
<feature type="region of interest" description="Disordered" evidence="1">
    <location>
        <begin position="72"/>
        <end position="150"/>
    </location>
</feature>
<feature type="compositionally biased region" description="Basic and acidic residues" evidence="1">
    <location>
        <begin position="830"/>
        <end position="840"/>
    </location>
</feature>
<feature type="region of interest" description="Disordered" evidence="1">
    <location>
        <begin position="1036"/>
        <end position="1080"/>
    </location>
</feature>
<feature type="region of interest" description="Disordered" evidence="1">
    <location>
        <begin position="1"/>
        <end position="39"/>
    </location>
</feature>
<feature type="compositionally biased region" description="Polar residues" evidence="1">
    <location>
        <begin position="103"/>
        <end position="132"/>
    </location>
</feature>
<organism evidence="2 3">
    <name type="scientific">Westerdykella ornata</name>
    <dbReference type="NCBI Taxonomy" id="318751"/>
    <lineage>
        <taxon>Eukaryota</taxon>
        <taxon>Fungi</taxon>
        <taxon>Dikarya</taxon>
        <taxon>Ascomycota</taxon>
        <taxon>Pezizomycotina</taxon>
        <taxon>Dothideomycetes</taxon>
        <taxon>Pleosporomycetidae</taxon>
        <taxon>Pleosporales</taxon>
        <taxon>Sporormiaceae</taxon>
        <taxon>Westerdykella</taxon>
    </lineage>
</organism>
<feature type="compositionally biased region" description="Polar residues" evidence="1">
    <location>
        <begin position="942"/>
        <end position="953"/>
    </location>
</feature>
<evidence type="ECO:0000256" key="1">
    <source>
        <dbReference type="SAM" id="MobiDB-lite"/>
    </source>
</evidence>
<protein>
    <submittedName>
        <fullName evidence="2">Uncharacterized protein</fullName>
    </submittedName>
</protein>